<dbReference type="EMBL" id="JBAMMX010000024">
    <property type="protein sequence ID" value="KAK6916146.1"/>
    <property type="molecule type" value="Genomic_DNA"/>
</dbReference>
<organism evidence="3 4">
    <name type="scientific">Dillenia turbinata</name>
    <dbReference type="NCBI Taxonomy" id="194707"/>
    <lineage>
        <taxon>Eukaryota</taxon>
        <taxon>Viridiplantae</taxon>
        <taxon>Streptophyta</taxon>
        <taxon>Embryophyta</taxon>
        <taxon>Tracheophyta</taxon>
        <taxon>Spermatophyta</taxon>
        <taxon>Magnoliopsida</taxon>
        <taxon>eudicotyledons</taxon>
        <taxon>Gunneridae</taxon>
        <taxon>Pentapetalae</taxon>
        <taxon>Dilleniales</taxon>
        <taxon>Dilleniaceae</taxon>
        <taxon>Dillenia</taxon>
    </lineage>
</organism>
<evidence type="ECO:0000313" key="3">
    <source>
        <dbReference type="EMBL" id="KAK6916146.1"/>
    </source>
</evidence>
<proteinExistence type="predicted"/>
<dbReference type="PANTHER" id="PTHR48451:SF1">
    <property type="entry name" value="DUF4218 DOMAIN-CONTAINING PROTEIN"/>
    <property type="match status" value="1"/>
</dbReference>
<feature type="region of interest" description="Disordered" evidence="1">
    <location>
        <begin position="94"/>
        <end position="116"/>
    </location>
</feature>
<name>A0AAN8UQN0_9MAGN</name>
<sequence>MRILKGYVHNKAQPQGCIAERYIDKESLTFYSMYLNDVETIFNKVGRNSEMKDNSSEVFVFSCRDASIVSDDSITLTSQNFHALDDSFLDDDAINSSNSESSEKEELWQDDSTDLE</sequence>
<protein>
    <recommendedName>
        <fullName evidence="2">DUF4218 domain-containing protein</fullName>
    </recommendedName>
</protein>
<evidence type="ECO:0000259" key="2">
    <source>
        <dbReference type="Pfam" id="PF13960"/>
    </source>
</evidence>
<reference evidence="3 4" key="1">
    <citation type="submission" date="2023-12" db="EMBL/GenBank/DDBJ databases">
        <title>A high-quality genome assembly for Dillenia turbinata (Dilleniales).</title>
        <authorList>
            <person name="Chanderbali A."/>
        </authorList>
    </citation>
    <scope>NUCLEOTIDE SEQUENCE [LARGE SCALE GENOMIC DNA]</scope>
    <source>
        <strain evidence="3">LSX21</strain>
        <tissue evidence="3">Leaf</tissue>
    </source>
</reference>
<dbReference type="AlphaFoldDB" id="A0AAN8UQN0"/>
<evidence type="ECO:0000256" key="1">
    <source>
        <dbReference type="SAM" id="MobiDB-lite"/>
    </source>
</evidence>
<dbReference type="InterPro" id="IPR025452">
    <property type="entry name" value="DUF4218"/>
</dbReference>
<feature type="domain" description="DUF4218" evidence="2">
    <location>
        <begin position="2"/>
        <end position="48"/>
    </location>
</feature>
<dbReference type="PANTHER" id="PTHR48451">
    <property type="entry name" value="DUF4218 DOMAIN-CONTAINING PROTEIN"/>
    <property type="match status" value="1"/>
</dbReference>
<dbReference type="Proteomes" id="UP001370490">
    <property type="component" value="Unassembled WGS sequence"/>
</dbReference>
<evidence type="ECO:0000313" key="4">
    <source>
        <dbReference type="Proteomes" id="UP001370490"/>
    </source>
</evidence>
<accession>A0AAN8UQN0</accession>
<comment type="caution">
    <text evidence="3">The sequence shown here is derived from an EMBL/GenBank/DDBJ whole genome shotgun (WGS) entry which is preliminary data.</text>
</comment>
<gene>
    <name evidence="3" type="ORF">RJ641_019007</name>
</gene>
<dbReference type="Pfam" id="PF13960">
    <property type="entry name" value="DUF4218"/>
    <property type="match status" value="1"/>
</dbReference>
<keyword evidence="4" id="KW-1185">Reference proteome</keyword>